<name>A0A072UIV3_MEDTR</name>
<dbReference type="AlphaFoldDB" id="A0A072UIV3"/>
<gene>
    <name evidence="2" type="ordered locus">MTR_6g033890</name>
</gene>
<dbReference type="EnsemblPlants" id="KEH25735">
    <property type="protein sequence ID" value="KEH25735"/>
    <property type="gene ID" value="MTR_6g033890"/>
</dbReference>
<organism evidence="2 4">
    <name type="scientific">Medicago truncatula</name>
    <name type="common">Barrel medic</name>
    <name type="synonym">Medicago tribuloides</name>
    <dbReference type="NCBI Taxonomy" id="3880"/>
    <lineage>
        <taxon>Eukaryota</taxon>
        <taxon>Viridiplantae</taxon>
        <taxon>Streptophyta</taxon>
        <taxon>Embryophyta</taxon>
        <taxon>Tracheophyta</taxon>
        <taxon>Spermatophyta</taxon>
        <taxon>Magnoliopsida</taxon>
        <taxon>eudicotyledons</taxon>
        <taxon>Gunneridae</taxon>
        <taxon>Pentapetalae</taxon>
        <taxon>rosids</taxon>
        <taxon>fabids</taxon>
        <taxon>Fabales</taxon>
        <taxon>Fabaceae</taxon>
        <taxon>Papilionoideae</taxon>
        <taxon>50 kb inversion clade</taxon>
        <taxon>NPAAA clade</taxon>
        <taxon>Hologalegina</taxon>
        <taxon>IRL clade</taxon>
        <taxon>Trifolieae</taxon>
        <taxon>Medicago</taxon>
    </lineage>
</organism>
<dbReference type="HOGENOM" id="CLU_2323973_0_0_1"/>
<sequence>MKRFFFKSPNPITLSPFADSHFTLNRRLRIADILLADEDAAAVDSSMNVVNQTPAPFFSFCQMLFTSAACCLVAGGYEADEEAPDSETPGENTVIADDK</sequence>
<dbReference type="EMBL" id="CM001222">
    <property type="protein sequence ID" value="KEH25735.1"/>
    <property type="molecule type" value="Genomic_DNA"/>
</dbReference>
<dbReference type="Proteomes" id="UP000002051">
    <property type="component" value="Chromosome 6"/>
</dbReference>
<evidence type="ECO:0000313" key="2">
    <source>
        <dbReference type="EMBL" id="KEH25735.1"/>
    </source>
</evidence>
<accession>A0A072UIV3</accession>
<protein>
    <submittedName>
        <fullName evidence="2 3">Uncharacterized protein</fullName>
    </submittedName>
</protein>
<evidence type="ECO:0000256" key="1">
    <source>
        <dbReference type="SAM" id="MobiDB-lite"/>
    </source>
</evidence>
<evidence type="ECO:0000313" key="4">
    <source>
        <dbReference type="Proteomes" id="UP000002051"/>
    </source>
</evidence>
<reference evidence="2 4" key="1">
    <citation type="journal article" date="2011" name="Nature">
        <title>The Medicago genome provides insight into the evolution of rhizobial symbioses.</title>
        <authorList>
            <person name="Young N.D."/>
            <person name="Debelle F."/>
            <person name="Oldroyd G.E."/>
            <person name="Geurts R."/>
            <person name="Cannon S.B."/>
            <person name="Udvardi M.K."/>
            <person name="Benedito V.A."/>
            <person name="Mayer K.F."/>
            <person name="Gouzy J."/>
            <person name="Schoof H."/>
            <person name="Van de Peer Y."/>
            <person name="Proost S."/>
            <person name="Cook D.R."/>
            <person name="Meyers B.C."/>
            <person name="Spannagl M."/>
            <person name="Cheung F."/>
            <person name="De Mita S."/>
            <person name="Krishnakumar V."/>
            <person name="Gundlach H."/>
            <person name="Zhou S."/>
            <person name="Mudge J."/>
            <person name="Bharti A.K."/>
            <person name="Murray J.D."/>
            <person name="Naoumkina M.A."/>
            <person name="Rosen B."/>
            <person name="Silverstein K.A."/>
            <person name="Tang H."/>
            <person name="Rombauts S."/>
            <person name="Zhao P.X."/>
            <person name="Zhou P."/>
            <person name="Barbe V."/>
            <person name="Bardou P."/>
            <person name="Bechner M."/>
            <person name="Bellec A."/>
            <person name="Berger A."/>
            <person name="Berges H."/>
            <person name="Bidwell S."/>
            <person name="Bisseling T."/>
            <person name="Choisne N."/>
            <person name="Couloux A."/>
            <person name="Denny R."/>
            <person name="Deshpande S."/>
            <person name="Dai X."/>
            <person name="Doyle J.J."/>
            <person name="Dudez A.M."/>
            <person name="Farmer A.D."/>
            <person name="Fouteau S."/>
            <person name="Franken C."/>
            <person name="Gibelin C."/>
            <person name="Gish J."/>
            <person name="Goldstein S."/>
            <person name="Gonzalez A.J."/>
            <person name="Green P.J."/>
            <person name="Hallab A."/>
            <person name="Hartog M."/>
            <person name="Hua A."/>
            <person name="Humphray S.J."/>
            <person name="Jeong D.H."/>
            <person name="Jing Y."/>
            <person name="Jocker A."/>
            <person name="Kenton S.M."/>
            <person name="Kim D.J."/>
            <person name="Klee K."/>
            <person name="Lai H."/>
            <person name="Lang C."/>
            <person name="Lin S."/>
            <person name="Macmil S.L."/>
            <person name="Magdelenat G."/>
            <person name="Matthews L."/>
            <person name="McCorrison J."/>
            <person name="Monaghan E.L."/>
            <person name="Mun J.H."/>
            <person name="Najar F.Z."/>
            <person name="Nicholson C."/>
            <person name="Noirot C."/>
            <person name="O'Bleness M."/>
            <person name="Paule C.R."/>
            <person name="Poulain J."/>
            <person name="Prion F."/>
            <person name="Qin B."/>
            <person name="Qu C."/>
            <person name="Retzel E.F."/>
            <person name="Riddle C."/>
            <person name="Sallet E."/>
            <person name="Samain S."/>
            <person name="Samson N."/>
            <person name="Sanders I."/>
            <person name="Saurat O."/>
            <person name="Scarpelli C."/>
            <person name="Schiex T."/>
            <person name="Segurens B."/>
            <person name="Severin A.J."/>
            <person name="Sherrier D.J."/>
            <person name="Shi R."/>
            <person name="Sims S."/>
            <person name="Singer S.R."/>
            <person name="Sinharoy S."/>
            <person name="Sterck L."/>
            <person name="Viollet A."/>
            <person name="Wang B.B."/>
            <person name="Wang K."/>
            <person name="Wang M."/>
            <person name="Wang X."/>
            <person name="Warfsmann J."/>
            <person name="Weissenbach J."/>
            <person name="White D.D."/>
            <person name="White J.D."/>
            <person name="Wiley G.B."/>
            <person name="Wincker P."/>
            <person name="Xing Y."/>
            <person name="Yang L."/>
            <person name="Yao Z."/>
            <person name="Ying F."/>
            <person name="Zhai J."/>
            <person name="Zhou L."/>
            <person name="Zuber A."/>
            <person name="Denarie J."/>
            <person name="Dixon R.A."/>
            <person name="May G.D."/>
            <person name="Schwartz D.C."/>
            <person name="Rogers J."/>
            <person name="Quetier F."/>
            <person name="Town C.D."/>
            <person name="Roe B.A."/>
        </authorList>
    </citation>
    <scope>NUCLEOTIDE SEQUENCE [LARGE SCALE GENOMIC DNA]</scope>
    <source>
        <strain evidence="2">A17</strain>
        <strain evidence="3 4">cv. Jemalong A17</strain>
    </source>
</reference>
<keyword evidence="4" id="KW-1185">Reference proteome</keyword>
<reference evidence="3" key="3">
    <citation type="submission" date="2015-04" db="UniProtKB">
        <authorList>
            <consortium name="EnsemblPlants"/>
        </authorList>
    </citation>
    <scope>IDENTIFICATION</scope>
    <source>
        <strain evidence="3">cv. Jemalong A17</strain>
    </source>
</reference>
<reference evidence="2 4" key="2">
    <citation type="journal article" date="2014" name="BMC Genomics">
        <title>An improved genome release (version Mt4.0) for the model legume Medicago truncatula.</title>
        <authorList>
            <person name="Tang H."/>
            <person name="Krishnakumar V."/>
            <person name="Bidwell S."/>
            <person name="Rosen B."/>
            <person name="Chan A."/>
            <person name="Zhou S."/>
            <person name="Gentzbittel L."/>
            <person name="Childs K.L."/>
            <person name="Yandell M."/>
            <person name="Gundlach H."/>
            <person name="Mayer K.F."/>
            <person name="Schwartz D.C."/>
            <person name="Town C.D."/>
        </authorList>
    </citation>
    <scope>GENOME REANNOTATION</scope>
    <source>
        <strain evidence="2">A17</strain>
        <strain evidence="3 4">cv. Jemalong A17</strain>
    </source>
</reference>
<feature type="region of interest" description="Disordered" evidence="1">
    <location>
        <begin position="80"/>
        <end position="99"/>
    </location>
</feature>
<proteinExistence type="predicted"/>
<evidence type="ECO:0000313" key="3">
    <source>
        <dbReference type="EnsemblPlants" id="KEH25735"/>
    </source>
</evidence>